<dbReference type="EMBL" id="CP077062">
    <property type="protein sequence ID" value="QWZ09014.1"/>
    <property type="molecule type" value="Genomic_DNA"/>
</dbReference>
<sequence length="188" mass="20450">MRLRALVLALLVVLLAGLTAVPSAAREDRDPRWRFYSSDHRLHTSPWFAGRHRVMIGYGCTVAPYYAHDRRCPGRRGFHHGIDVAMPCGTRLNSNVRGRVVDPASSGAPGAAYGPYAFRIRARSGVDVLIGHVRRVYVAPGDLVRPGRLVARANDQGAPDGCHLHFEVRRAGGGPASAIDPAPYLRLG</sequence>
<dbReference type="InterPro" id="IPR050570">
    <property type="entry name" value="Cell_wall_metabolism_enzyme"/>
</dbReference>
<dbReference type="GO" id="GO:0004222">
    <property type="term" value="F:metalloendopeptidase activity"/>
    <property type="evidence" value="ECO:0007669"/>
    <property type="project" value="TreeGrafter"/>
</dbReference>
<evidence type="ECO:0000313" key="4">
    <source>
        <dbReference type="Proteomes" id="UP000683575"/>
    </source>
</evidence>
<keyword evidence="4" id="KW-1185">Reference proteome</keyword>
<dbReference type="RefSeq" id="WP_216940860.1">
    <property type="nucleotide sequence ID" value="NZ_CP077062.1"/>
</dbReference>
<feature type="signal peptide" evidence="1">
    <location>
        <begin position="1"/>
        <end position="25"/>
    </location>
</feature>
<reference evidence="3" key="1">
    <citation type="submission" date="2021-06" db="EMBL/GenBank/DDBJ databases">
        <title>Complete genome sequence of Nocardioides sp. G188.</title>
        <authorList>
            <person name="Im W.-T."/>
        </authorList>
    </citation>
    <scope>NUCLEOTIDE SEQUENCE</scope>
    <source>
        <strain evidence="3">G188</strain>
    </source>
</reference>
<organism evidence="3 4">
    <name type="scientific">Nocardioides panacis</name>
    <dbReference type="NCBI Taxonomy" id="2849501"/>
    <lineage>
        <taxon>Bacteria</taxon>
        <taxon>Bacillati</taxon>
        <taxon>Actinomycetota</taxon>
        <taxon>Actinomycetes</taxon>
        <taxon>Propionibacteriales</taxon>
        <taxon>Nocardioidaceae</taxon>
        <taxon>Nocardioides</taxon>
    </lineage>
</organism>
<dbReference type="CDD" id="cd12797">
    <property type="entry name" value="M23_peptidase"/>
    <property type="match status" value="1"/>
</dbReference>
<evidence type="ECO:0000256" key="1">
    <source>
        <dbReference type="SAM" id="SignalP"/>
    </source>
</evidence>
<gene>
    <name evidence="3" type="ORF">KRR39_04080</name>
</gene>
<accession>A0A975SZV9</accession>
<proteinExistence type="predicted"/>
<keyword evidence="1" id="KW-0732">Signal</keyword>
<dbReference type="Pfam" id="PF01551">
    <property type="entry name" value="Peptidase_M23"/>
    <property type="match status" value="1"/>
</dbReference>
<dbReference type="PANTHER" id="PTHR21666">
    <property type="entry name" value="PEPTIDASE-RELATED"/>
    <property type="match status" value="1"/>
</dbReference>
<feature type="domain" description="M23ase beta-sheet core" evidence="2">
    <location>
        <begin position="78"/>
        <end position="172"/>
    </location>
</feature>
<protein>
    <submittedName>
        <fullName evidence="3">M23 family metallopeptidase</fullName>
    </submittedName>
</protein>
<feature type="chain" id="PRO_5038045053" evidence="1">
    <location>
        <begin position="26"/>
        <end position="188"/>
    </location>
</feature>
<dbReference type="AlphaFoldDB" id="A0A975SZV9"/>
<name>A0A975SZV9_9ACTN</name>
<dbReference type="KEGG" id="nps:KRR39_04080"/>
<dbReference type="InterPro" id="IPR016047">
    <property type="entry name" value="M23ase_b-sheet_dom"/>
</dbReference>
<dbReference type="PANTHER" id="PTHR21666:SF270">
    <property type="entry name" value="MUREIN HYDROLASE ACTIVATOR ENVC"/>
    <property type="match status" value="1"/>
</dbReference>
<evidence type="ECO:0000313" key="3">
    <source>
        <dbReference type="EMBL" id="QWZ09014.1"/>
    </source>
</evidence>
<dbReference type="Proteomes" id="UP000683575">
    <property type="component" value="Chromosome"/>
</dbReference>
<evidence type="ECO:0000259" key="2">
    <source>
        <dbReference type="Pfam" id="PF01551"/>
    </source>
</evidence>